<evidence type="ECO:0000256" key="2">
    <source>
        <dbReference type="ARBA" id="ARBA00022695"/>
    </source>
</evidence>
<dbReference type="PANTHER" id="PTHR37984:SF5">
    <property type="entry name" value="PROTEIN NYNRIN-LIKE"/>
    <property type="match status" value="1"/>
</dbReference>
<evidence type="ECO:0000259" key="7">
    <source>
        <dbReference type="Pfam" id="PF17917"/>
    </source>
</evidence>
<sequence length="204" mass="23755">MPNFQTVSFGWNSVAFLGNVVSREGVMGDRQKIEAVKNWVRSSSVTEVRNFVGLASYYRRFVNFISSIATHLTRLTQKEVPFDWTDKCEESFQKLKTLLTTTPIMIPIMMLLVEGKYYIIYWDASHSGLGVVLMKDKNVIAYASRQLKGHDRNFPTHDLELAAVVFSLKIWRHYLYGIKCEVFKDHRSILHVFTQKDLNLRQRQ</sequence>
<dbReference type="AlphaFoldDB" id="A0AAF0ZT94"/>
<keyword evidence="4" id="KW-0255">Endonuclease</keyword>
<keyword evidence="6" id="KW-0695">RNA-directed DNA polymerase</keyword>
<dbReference type="FunFam" id="3.30.70.270:FF:000020">
    <property type="entry name" value="Transposon Tf2-6 polyprotein-like Protein"/>
    <property type="match status" value="1"/>
</dbReference>
<dbReference type="GO" id="GO:0003964">
    <property type="term" value="F:RNA-directed DNA polymerase activity"/>
    <property type="evidence" value="ECO:0007669"/>
    <property type="project" value="UniProtKB-KW"/>
</dbReference>
<feature type="domain" description="Reverse transcriptase RNase H-like" evidence="7">
    <location>
        <begin position="116"/>
        <end position="202"/>
    </location>
</feature>
<dbReference type="CDD" id="cd09274">
    <property type="entry name" value="RNase_HI_RT_Ty3"/>
    <property type="match status" value="1"/>
</dbReference>
<dbReference type="EMBL" id="CP133621">
    <property type="protein sequence ID" value="WMV50686.1"/>
    <property type="molecule type" value="Genomic_DNA"/>
</dbReference>
<dbReference type="InterPro" id="IPR050951">
    <property type="entry name" value="Retrovirus_Pol_polyprotein"/>
</dbReference>
<keyword evidence="5" id="KW-0378">Hydrolase</keyword>
<keyword evidence="1" id="KW-0808">Transferase</keyword>
<dbReference type="GO" id="GO:0004519">
    <property type="term" value="F:endonuclease activity"/>
    <property type="evidence" value="ECO:0007669"/>
    <property type="project" value="UniProtKB-KW"/>
</dbReference>
<accession>A0AAF0ZT94</accession>
<dbReference type="SUPFAM" id="SSF56672">
    <property type="entry name" value="DNA/RNA polymerases"/>
    <property type="match status" value="1"/>
</dbReference>
<evidence type="ECO:0000256" key="6">
    <source>
        <dbReference type="ARBA" id="ARBA00022918"/>
    </source>
</evidence>
<dbReference type="InterPro" id="IPR041373">
    <property type="entry name" value="RT_RNaseH"/>
</dbReference>
<proteinExistence type="predicted"/>
<keyword evidence="3" id="KW-0540">Nuclease</keyword>
<evidence type="ECO:0000313" key="8">
    <source>
        <dbReference type="EMBL" id="WMV50686.1"/>
    </source>
</evidence>
<evidence type="ECO:0000256" key="3">
    <source>
        <dbReference type="ARBA" id="ARBA00022722"/>
    </source>
</evidence>
<evidence type="ECO:0000256" key="4">
    <source>
        <dbReference type="ARBA" id="ARBA00022759"/>
    </source>
</evidence>
<keyword evidence="9" id="KW-1185">Reference proteome</keyword>
<reference evidence="8" key="1">
    <citation type="submission" date="2023-08" db="EMBL/GenBank/DDBJ databases">
        <title>A de novo genome assembly of Solanum verrucosum Schlechtendal, a Mexican diploid species geographically isolated from the other diploid A-genome species in potato relatives.</title>
        <authorList>
            <person name="Hosaka K."/>
        </authorList>
    </citation>
    <scope>NUCLEOTIDE SEQUENCE</scope>
    <source>
        <tissue evidence="8">Young leaves</tissue>
    </source>
</reference>
<dbReference type="Gene3D" id="3.10.20.370">
    <property type="match status" value="1"/>
</dbReference>
<evidence type="ECO:0000256" key="1">
    <source>
        <dbReference type="ARBA" id="ARBA00022679"/>
    </source>
</evidence>
<dbReference type="Gene3D" id="3.30.70.270">
    <property type="match status" value="1"/>
</dbReference>
<dbReference type="InterPro" id="IPR043128">
    <property type="entry name" value="Rev_trsase/Diguanyl_cyclase"/>
</dbReference>
<name>A0AAF0ZT94_SOLVR</name>
<evidence type="ECO:0000256" key="5">
    <source>
        <dbReference type="ARBA" id="ARBA00022801"/>
    </source>
</evidence>
<dbReference type="Pfam" id="PF17917">
    <property type="entry name" value="RT_RNaseH"/>
    <property type="match status" value="1"/>
</dbReference>
<dbReference type="GO" id="GO:0016787">
    <property type="term" value="F:hydrolase activity"/>
    <property type="evidence" value="ECO:0007669"/>
    <property type="project" value="UniProtKB-KW"/>
</dbReference>
<protein>
    <recommendedName>
        <fullName evidence="7">Reverse transcriptase RNase H-like domain-containing protein</fullName>
    </recommendedName>
</protein>
<evidence type="ECO:0000313" key="9">
    <source>
        <dbReference type="Proteomes" id="UP001234989"/>
    </source>
</evidence>
<dbReference type="InterPro" id="IPR043502">
    <property type="entry name" value="DNA/RNA_pol_sf"/>
</dbReference>
<dbReference type="PANTHER" id="PTHR37984">
    <property type="entry name" value="PROTEIN CBG26694"/>
    <property type="match status" value="1"/>
</dbReference>
<dbReference type="Proteomes" id="UP001234989">
    <property type="component" value="Chromosome 10"/>
</dbReference>
<keyword evidence="2" id="KW-0548">Nucleotidyltransferase</keyword>
<gene>
    <name evidence="8" type="ORF">MTR67_044071</name>
</gene>
<organism evidence="8 9">
    <name type="scientific">Solanum verrucosum</name>
    <dbReference type="NCBI Taxonomy" id="315347"/>
    <lineage>
        <taxon>Eukaryota</taxon>
        <taxon>Viridiplantae</taxon>
        <taxon>Streptophyta</taxon>
        <taxon>Embryophyta</taxon>
        <taxon>Tracheophyta</taxon>
        <taxon>Spermatophyta</taxon>
        <taxon>Magnoliopsida</taxon>
        <taxon>eudicotyledons</taxon>
        <taxon>Gunneridae</taxon>
        <taxon>Pentapetalae</taxon>
        <taxon>asterids</taxon>
        <taxon>lamiids</taxon>
        <taxon>Solanales</taxon>
        <taxon>Solanaceae</taxon>
        <taxon>Solanoideae</taxon>
        <taxon>Solaneae</taxon>
        <taxon>Solanum</taxon>
    </lineage>
</organism>